<dbReference type="AlphaFoldDB" id="A0A0S4QXJ8"/>
<reference evidence="3" key="1">
    <citation type="submission" date="2015-11" db="EMBL/GenBank/DDBJ databases">
        <authorList>
            <person name="Varghese N."/>
        </authorList>
    </citation>
    <scope>NUCLEOTIDE SEQUENCE [LARGE SCALE GENOMIC DNA]</scope>
    <source>
        <strain evidence="3">DSM 45899</strain>
    </source>
</reference>
<gene>
    <name evidence="2" type="ORF">Ga0074812_13260</name>
</gene>
<evidence type="ECO:0000313" key="3">
    <source>
        <dbReference type="Proteomes" id="UP000198802"/>
    </source>
</evidence>
<dbReference type="RefSeq" id="WP_091284249.1">
    <property type="nucleotide sequence ID" value="NZ_FAOZ01000032.1"/>
</dbReference>
<accession>A0A0S4QXJ8</accession>
<evidence type="ECO:0000313" key="2">
    <source>
        <dbReference type="EMBL" id="CUU59855.1"/>
    </source>
</evidence>
<feature type="region of interest" description="Disordered" evidence="1">
    <location>
        <begin position="169"/>
        <end position="192"/>
    </location>
</feature>
<dbReference type="Proteomes" id="UP000198802">
    <property type="component" value="Unassembled WGS sequence"/>
</dbReference>
<protein>
    <submittedName>
        <fullName evidence="2">Transcriptional regulator, AbiEi antitoxin, Type IV TA system</fullName>
    </submittedName>
</protein>
<dbReference type="EMBL" id="FAOZ01000032">
    <property type="protein sequence ID" value="CUU59855.1"/>
    <property type="molecule type" value="Genomic_DNA"/>
</dbReference>
<feature type="region of interest" description="Disordered" evidence="1">
    <location>
        <begin position="228"/>
        <end position="273"/>
    </location>
</feature>
<organism evidence="2 3">
    <name type="scientific">Parafrankia irregularis</name>
    <dbReference type="NCBI Taxonomy" id="795642"/>
    <lineage>
        <taxon>Bacteria</taxon>
        <taxon>Bacillati</taxon>
        <taxon>Actinomycetota</taxon>
        <taxon>Actinomycetes</taxon>
        <taxon>Frankiales</taxon>
        <taxon>Frankiaceae</taxon>
        <taxon>Parafrankia</taxon>
    </lineage>
</organism>
<feature type="compositionally biased region" description="Basic and acidic residues" evidence="1">
    <location>
        <begin position="230"/>
        <end position="247"/>
    </location>
</feature>
<sequence length="273" mass="29136">MPDAYAHVVALARRQDDMVTRCEARRLGMSDAAIASRRRTGGWWAPIRGTLLVPPVRDRVRAYARAALAAAGGVVCLLTAARLHGVPGLPPWQAAEPVDVAFEDPAVAVRRRRGCRRHLMTLAPPEVTDLGGITVTAVHRTLQDVVLWLDRAIAVPMLRAVLRHGWLREAGGHPPRAAVPVGESRPGAEPSPHFVALKDAVLRRHDSGAGPGGGPEFWRLVQAGMAEPGDAGRADQVHRPGRGDGEISRSTSGRGSSERSSADDPAWSCQPGP</sequence>
<evidence type="ECO:0000256" key="1">
    <source>
        <dbReference type="SAM" id="MobiDB-lite"/>
    </source>
</evidence>
<keyword evidence="3" id="KW-1185">Reference proteome</keyword>
<name>A0A0S4QXJ8_9ACTN</name>
<proteinExistence type="predicted"/>